<reference evidence="1" key="1">
    <citation type="journal article" date="2022" name="bioRxiv">
        <title>Population genetic analysis of Ophidiomyces ophidiicola, the causative agent of snake fungal disease, indicates recent introductions to the USA.</title>
        <authorList>
            <person name="Ladner J.T."/>
            <person name="Palmer J.M."/>
            <person name="Ettinger C.L."/>
            <person name="Stajich J.E."/>
            <person name="Farrell T.M."/>
            <person name="Glorioso B.M."/>
            <person name="Lawson B."/>
            <person name="Price S.J."/>
            <person name="Stengle A.G."/>
            <person name="Grear D.A."/>
            <person name="Lorch J.M."/>
        </authorList>
    </citation>
    <scope>NUCLEOTIDE SEQUENCE</scope>
    <source>
        <strain evidence="1">NWHC 24266-5</strain>
    </source>
</reference>
<accession>A0ACB8UR39</accession>
<name>A0ACB8UR39_9EURO</name>
<sequence>MSASKAIKHHNTMPVAISDNGKYVAVAYDRHLELHKTSQGHNVLRSIPLHDAICGHLRFLQWSDDTTHTGSHRLLCGSTTHISVFDTENENWVVEIETGDCFAHAEFTTKADGILCLLELGIQLMIFDLKTGEQRIVRAPKFSGPNGYDFRPRSGHLALIAKVDGQDALAIHNPETFECETAIVLQITDVQGLKWSPNGAWIACWATALAGTAVAIYTADGKYFRTYTGPENEFGLGVKTIEWSPDSSLLGVGKQGGIVDLINTKTFTLAMVLGDPLSVPIDRKVYTEENSAISKREYTVAPESSVFPFTYNIPTDTRTISAISFSPSGNLIATVDHALPNILWIWSIRESPPRLAGSLVQKSNIKHLFWGAEHPEMLFATNDDDVATVHGWSCGRLPAIVQIPRASGGRYSAARIKSATQDGGELIWFGWHNGYVMGYLSMAGPSVEFRQVEGIDQA</sequence>
<comment type="caution">
    <text evidence="1">The sequence shown here is derived from an EMBL/GenBank/DDBJ whole genome shotgun (WGS) entry which is preliminary data.</text>
</comment>
<gene>
    <name evidence="1" type="ORF">LOY88_006076</name>
</gene>
<proteinExistence type="predicted"/>
<protein>
    <submittedName>
        <fullName evidence="1">Uncharacterized protein</fullName>
    </submittedName>
</protein>
<organism evidence="1">
    <name type="scientific">Ophidiomyces ophidiicola</name>
    <dbReference type="NCBI Taxonomy" id="1387563"/>
    <lineage>
        <taxon>Eukaryota</taxon>
        <taxon>Fungi</taxon>
        <taxon>Dikarya</taxon>
        <taxon>Ascomycota</taxon>
        <taxon>Pezizomycotina</taxon>
        <taxon>Eurotiomycetes</taxon>
        <taxon>Eurotiomycetidae</taxon>
        <taxon>Onygenales</taxon>
        <taxon>Onygenaceae</taxon>
        <taxon>Ophidiomyces</taxon>
    </lineage>
</organism>
<evidence type="ECO:0000313" key="1">
    <source>
        <dbReference type="EMBL" id="KAI2382379.1"/>
    </source>
</evidence>
<dbReference type="EMBL" id="JALBCA010000127">
    <property type="protein sequence ID" value="KAI2382379.1"/>
    <property type="molecule type" value="Genomic_DNA"/>
</dbReference>